<dbReference type="Pfam" id="PF02826">
    <property type="entry name" value="2-Hacid_dh_C"/>
    <property type="match status" value="1"/>
</dbReference>
<dbReference type="RefSeq" id="WP_212007246.1">
    <property type="nucleotide sequence ID" value="NZ_JAAFYZ010000004.1"/>
</dbReference>
<protein>
    <submittedName>
        <fullName evidence="4">Hydroxyacid dehydrogenase</fullName>
    </submittedName>
</protein>
<dbReference type="PROSITE" id="PS00671">
    <property type="entry name" value="D_2_HYDROXYACID_DH_3"/>
    <property type="match status" value="1"/>
</dbReference>
<dbReference type="InterPro" id="IPR029753">
    <property type="entry name" value="D-isomer_DH_CS"/>
</dbReference>
<dbReference type="PANTHER" id="PTHR10996">
    <property type="entry name" value="2-HYDROXYACID DEHYDROGENASE-RELATED"/>
    <property type="match status" value="1"/>
</dbReference>
<name>A0ABS5KHJ6_9ACTN</name>
<comment type="caution">
    <text evidence="4">The sequence shown here is derived from an EMBL/GenBank/DDBJ whole genome shotgun (WGS) entry which is preliminary data.</text>
</comment>
<organism evidence="4 5">
    <name type="scientific">Catenulispora pinistramenti</name>
    <dbReference type="NCBI Taxonomy" id="2705254"/>
    <lineage>
        <taxon>Bacteria</taxon>
        <taxon>Bacillati</taxon>
        <taxon>Actinomycetota</taxon>
        <taxon>Actinomycetes</taxon>
        <taxon>Catenulisporales</taxon>
        <taxon>Catenulisporaceae</taxon>
        <taxon>Catenulispora</taxon>
    </lineage>
</organism>
<keyword evidence="2" id="KW-0520">NAD</keyword>
<evidence type="ECO:0000313" key="4">
    <source>
        <dbReference type="EMBL" id="MBS2545578.1"/>
    </source>
</evidence>
<reference evidence="4 5" key="1">
    <citation type="submission" date="2020-02" db="EMBL/GenBank/DDBJ databases">
        <title>Acidophilic actinobacteria isolated from forest soil.</title>
        <authorList>
            <person name="Golinska P."/>
        </authorList>
    </citation>
    <scope>NUCLEOTIDE SEQUENCE [LARGE SCALE GENOMIC DNA]</scope>
    <source>
        <strain evidence="4 5">NL8</strain>
    </source>
</reference>
<dbReference type="PROSITE" id="PS00670">
    <property type="entry name" value="D_2_HYDROXYACID_DH_2"/>
    <property type="match status" value="1"/>
</dbReference>
<accession>A0ABS5KHJ6</accession>
<dbReference type="InterPro" id="IPR036291">
    <property type="entry name" value="NAD(P)-bd_dom_sf"/>
</dbReference>
<keyword evidence="5" id="KW-1185">Reference proteome</keyword>
<dbReference type="InterPro" id="IPR050223">
    <property type="entry name" value="D-isomer_2-hydroxyacid_DH"/>
</dbReference>
<dbReference type="Gene3D" id="3.40.50.720">
    <property type="entry name" value="NAD(P)-binding Rossmann-like Domain"/>
    <property type="match status" value="2"/>
</dbReference>
<dbReference type="SUPFAM" id="SSF52283">
    <property type="entry name" value="Formate/glycerate dehydrogenase catalytic domain-like"/>
    <property type="match status" value="1"/>
</dbReference>
<dbReference type="Proteomes" id="UP000730482">
    <property type="component" value="Unassembled WGS sequence"/>
</dbReference>
<dbReference type="SUPFAM" id="SSF51735">
    <property type="entry name" value="NAD(P)-binding Rossmann-fold domains"/>
    <property type="match status" value="1"/>
</dbReference>
<dbReference type="CDD" id="cd12167">
    <property type="entry name" value="2-Hacid_dh_8"/>
    <property type="match status" value="1"/>
</dbReference>
<dbReference type="InterPro" id="IPR006140">
    <property type="entry name" value="D-isomer_DH_NAD-bd"/>
</dbReference>
<feature type="domain" description="D-isomer specific 2-hydroxyacid dehydrogenase NAD-binding" evidence="3">
    <location>
        <begin position="120"/>
        <end position="300"/>
    </location>
</feature>
<evidence type="ECO:0000256" key="1">
    <source>
        <dbReference type="ARBA" id="ARBA00023002"/>
    </source>
</evidence>
<dbReference type="PANTHER" id="PTHR10996:SF178">
    <property type="entry name" value="2-HYDROXYACID DEHYDROGENASE YGL185C-RELATED"/>
    <property type="match status" value="1"/>
</dbReference>
<sequence>MADRAAALSAMRPDVADAAFGPALRTRLDAVVDIDHGLVVTDFAEPRARRALAGAEVLLTGWGCPPLTAAVLDAAPNLRAVIHAAGSVKQHLGPDFWARGILASSAADANAYPVAQFTMSVILLAGKRTFLMARRYAEGEYKHSASSRHFGNTGRTVGVVGASRIGRLVLPMLAREGFRVLLADPTLSAADAAALMPAPWSIELVELDDLLRRSDVVTLHAPSLPETHHLLDDRRLGLMRDGSVLVNTARGALIDTEALVRHCATGRIDAFLDVTDPDEPLPPGHPLFLLPNVVVTPHLAGAMGTEVALLGEYAVAEVERYAAGLPLLGAVREDDLARIA</sequence>
<dbReference type="EMBL" id="JAAFYZ010000004">
    <property type="protein sequence ID" value="MBS2545578.1"/>
    <property type="molecule type" value="Genomic_DNA"/>
</dbReference>
<proteinExistence type="predicted"/>
<keyword evidence="1" id="KW-0560">Oxidoreductase</keyword>
<evidence type="ECO:0000256" key="2">
    <source>
        <dbReference type="ARBA" id="ARBA00023027"/>
    </source>
</evidence>
<evidence type="ECO:0000313" key="5">
    <source>
        <dbReference type="Proteomes" id="UP000730482"/>
    </source>
</evidence>
<gene>
    <name evidence="4" type="ORF">KGQ19_01715</name>
</gene>
<evidence type="ECO:0000259" key="3">
    <source>
        <dbReference type="Pfam" id="PF02826"/>
    </source>
</evidence>